<dbReference type="NCBIfam" id="TIGR03998">
    <property type="entry name" value="thiol_BshC"/>
    <property type="match status" value="1"/>
</dbReference>
<dbReference type="HAMAP" id="MF_01867">
    <property type="entry name" value="BshC"/>
    <property type="match status" value="1"/>
</dbReference>
<feature type="domain" description="Bacillithiol biosynthesis BshC C-terminal coiled-coil" evidence="4">
    <location>
        <begin position="365"/>
        <end position="506"/>
    </location>
</feature>
<evidence type="ECO:0000259" key="3">
    <source>
        <dbReference type="Pfam" id="PF10079"/>
    </source>
</evidence>
<evidence type="ECO:0000256" key="1">
    <source>
        <dbReference type="ARBA" id="ARBA00022598"/>
    </source>
</evidence>
<comment type="similarity">
    <text evidence="2">Belongs to the BshC family.</text>
</comment>
<keyword evidence="1 2" id="KW-0436">Ligase</keyword>
<protein>
    <recommendedName>
        <fullName evidence="2">Putative cysteine ligase BshC</fullName>
        <ecNumber evidence="2">6.-.-.-</ecNumber>
    </recommendedName>
</protein>
<proteinExistence type="inferred from homology"/>
<dbReference type="GO" id="GO:0016874">
    <property type="term" value="F:ligase activity"/>
    <property type="evidence" value="ECO:0007669"/>
    <property type="project" value="UniProtKB-UniRule"/>
</dbReference>
<dbReference type="InterPro" id="IPR055398">
    <property type="entry name" value="Rossmann-like_BshC"/>
</dbReference>
<dbReference type="EC" id="6.-.-.-" evidence="2"/>
<reference evidence="5 6" key="1">
    <citation type="submission" date="2018-01" db="EMBL/GenBank/DDBJ databases">
        <title>Deinococcus koreensis sp. nov., a radiation-resistant bacterium isolated from river water.</title>
        <authorList>
            <person name="Choi A."/>
        </authorList>
    </citation>
    <scope>NUCLEOTIDE SEQUENCE [LARGE SCALE GENOMIC DNA]</scope>
    <source>
        <strain evidence="5 6">SJW1-2</strain>
    </source>
</reference>
<name>A0A2K3V0P2_9DEIO</name>
<dbReference type="AlphaFoldDB" id="A0A2K3V0P2"/>
<feature type="domain" description="Bacillithiol biosynthesis BshC N-terminal Rossmann-like" evidence="3">
    <location>
        <begin position="39"/>
        <end position="363"/>
    </location>
</feature>
<sequence length="519" mass="56219">MARSVAAEFQAGGLGEFFRLPHGELDGARTRSPRPELDHTALAEALRAYHADLGTLDASVEFLLTRLAHPASRVVVTGQQAGALSGPAYSVHKGADAALLARRLDTEDAPVVAVYWVASQDHDAAEVASTTLLDHAETLHHLSFDLPQGRPIGRVSWQGEWTAQAMALLDRFEAPPEHVQRVRARIEQAVRAGGSYADVFARLIHSLLSPAGLLVLDPLHPALARLMAPALARELDDPLASSARIEDAARRLEGAGFTPQLRRPAGATNLFLEEDDGGRRLLRVEGGRFQTETRIYSAADLRSVLEGDPSRITPAAGLRPIIQDTLLPTLAFVVGPGEIAYGAQLREVYPLHGLEQPLLWPRLSVTWLEPNVARLLRRLGASAAQLQADPEGVLGRALARERQAGALADGVLDSLSRQFETLSSELAALDPTLVGAAERTRTRSLARLSHLQTLATRALARQEDDRSGQLGRLRAHLLPGGVPQEREMNFLTFLLKHGDTPLELLLGLEPGWRGELVIP</sequence>
<evidence type="ECO:0000313" key="5">
    <source>
        <dbReference type="EMBL" id="PNY82353.1"/>
    </source>
</evidence>
<dbReference type="EMBL" id="PPPD01000001">
    <property type="protein sequence ID" value="PNY82353.1"/>
    <property type="molecule type" value="Genomic_DNA"/>
</dbReference>
<keyword evidence="6" id="KW-1185">Reference proteome</keyword>
<accession>A0A2K3V0P2</accession>
<evidence type="ECO:0000313" key="6">
    <source>
        <dbReference type="Proteomes" id="UP000236379"/>
    </source>
</evidence>
<dbReference type="InterPro" id="IPR055399">
    <property type="entry name" value="CC_BshC"/>
</dbReference>
<dbReference type="Pfam" id="PF24850">
    <property type="entry name" value="CC_BshC"/>
    <property type="match status" value="1"/>
</dbReference>
<dbReference type="Proteomes" id="UP000236379">
    <property type="component" value="Unassembled WGS sequence"/>
</dbReference>
<organism evidence="5 6">
    <name type="scientific">Deinococcus koreensis</name>
    <dbReference type="NCBI Taxonomy" id="2054903"/>
    <lineage>
        <taxon>Bacteria</taxon>
        <taxon>Thermotogati</taxon>
        <taxon>Deinococcota</taxon>
        <taxon>Deinococci</taxon>
        <taxon>Deinococcales</taxon>
        <taxon>Deinococcaceae</taxon>
        <taxon>Deinococcus</taxon>
    </lineage>
</organism>
<evidence type="ECO:0000256" key="2">
    <source>
        <dbReference type="HAMAP-Rule" id="MF_01867"/>
    </source>
</evidence>
<dbReference type="RefSeq" id="WP_103312787.1">
    <property type="nucleotide sequence ID" value="NZ_PPPD01000001.1"/>
</dbReference>
<gene>
    <name evidence="2 5" type="primary">bshC</name>
    <name evidence="5" type="ORF">CVO96_14180</name>
</gene>
<comment type="caution">
    <text evidence="5">The sequence shown here is derived from an EMBL/GenBank/DDBJ whole genome shotgun (WGS) entry which is preliminary data.</text>
</comment>
<dbReference type="Pfam" id="PF10079">
    <property type="entry name" value="Rossmann-like_BshC"/>
    <property type="match status" value="1"/>
</dbReference>
<dbReference type="OrthoDB" id="9765151at2"/>
<evidence type="ECO:0000259" key="4">
    <source>
        <dbReference type="Pfam" id="PF24850"/>
    </source>
</evidence>
<dbReference type="InterPro" id="IPR011199">
    <property type="entry name" value="Bacillithiol_biosynth_BshC"/>
</dbReference>